<organism evidence="1 2">
    <name type="scientific">Cotesia congregata</name>
    <name type="common">Parasitoid wasp</name>
    <name type="synonym">Apanteles congregatus</name>
    <dbReference type="NCBI Taxonomy" id="51543"/>
    <lineage>
        <taxon>Eukaryota</taxon>
        <taxon>Metazoa</taxon>
        <taxon>Ecdysozoa</taxon>
        <taxon>Arthropoda</taxon>
        <taxon>Hexapoda</taxon>
        <taxon>Insecta</taxon>
        <taxon>Pterygota</taxon>
        <taxon>Neoptera</taxon>
        <taxon>Endopterygota</taxon>
        <taxon>Hymenoptera</taxon>
        <taxon>Apocrita</taxon>
        <taxon>Ichneumonoidea</taxon>
        <taxon>Braconidae</taxon>
        <taxon>Microgastrinae</taxon>
        <taxon>Cotesia</taxon>
    </lineage>
</organism>
<keyword evidence="2" id="KW-1185">Reference proteome</keyword>
<accession>A0A8J2HLE4</accession>
<protein>
    <submittedName>
        <fullName evidence="1">Uncharacterized protein</fullName>
    </submittedName>
</protein>
<name>A0A8J2HLE4_COTCN</name>
<comment type="caution">
    <text evidence="1">The sequence shown here is derived from an EMBL/GenBank/DDBJ whole genome shotgun (WGS) entry which is preliminary data.</text>
</comment>
<sequence>MSSDTSYSDLDSHENSPIANLNTIKRHNLVVVISLFVTQIDIVIKKMKNKKKPFAHTVILELRSRLNSIKNIFFI</sequence>
<evidence type="ECO:0000313" key="2">
    <source>
        <dbReference type="Proteomes" id="UP000786811"/>
    </source>
</evidence>
<evidence type="ECO:0000313" key="1">
    <source>
        <dbReference type="EMBL" id="CAG5096207.1"/>
    </source>
</evidence>
<reference evidence="1" key="1">
    <citation type="submission" date="2021-04" db="EMBL/GenBank/DDBJ databases">
        <authorList>
            <person name="Chebbi M.A.C M."/>
        </authorList>
    </citation>
    <scope>NUCLEOTIDE SEQUENCE</scope>
</reference>
<dbReference type="Proteomes" id="UP000786811">
    <property type="component" value="Unassembled WGS sequence"/>
</dbReference>
<proteinExistence type="predicted"/>
<dbReference type="EMBL" id="CAJNRD030001121">
    <property type="protein sequence ID" value="CAG5096207.1"/>
    <property type="molecule type" value="Genomic_DNA"/>
</dbReference>
<gene>
    <name evidence="1" type="ORF">HICCMSTLAB_LOCUS8094</name>
</gene>
<dbReference type="AlphaFoldDB" id="A0A8J2HLE4"/>